<accession>A0A6G7PTU4</accession>
<dbReference type="SUPFAM" id="SSF102405">
    <property type="entry name" value="MCP/YpsA-like"/>
    <property type="match status" value="1"/>
</dbReference>
<keyword evidence="4" id="KW-1185">Reference proteome</keyword>
<dbReference type="InterPro" id="IPR005269">
    <property type="entry name" value="LOG"/>
</dbReference>
<dbReference type="NCBIfam" id="TIGR00730">
    <property type="entry name" value="Rossman fold protein, TIGR00730 family"/>
    <property type="match status" value="1"/>
</dbReference>
<dbReference type="PANTHER" id="PTHR43393:SF2">
    <property type="entry name" value="CYTOKININ RIBOSIDE 5'-MONOPHOSPHATE PHOSPHORIBOHYDROLASE"/>
    <property type="match status" value="1"/>
</dbReference>
<dbReference type="Proteomes" id="UP000502179">
    <property type="component" value="Chromosome"/>
</dbReference>
<keyword evidence="2" id="KW-0203">Cytokinin biosynthesis</keyword>
<dbReference type="InterPro" id="IPR031100">
    <property type="entry name" value="LOG_fam"/>
</dbReference>
<evidence type="ECO:0000313" key="3">
    <source>
        <dbReference type="EMBL" id="QIJ70853.1"/>
    </source>
</evidence>
<dbReference type="InterPro" id="IPR052341">
    <property type="entry name" value="LOG_family_nucleotidases"/>
</dbReference>
<dbReference type="EC" id="3.2.2.n1" evidence="2"/>
<comment type="catalytic activity">
    <reaction evidence="1">
        <text>AMP + H2O = D-ribose 5-phosphate + adenine</text>
        <dbReference type="Rhea" id="RHEA:20129"/>
        <dbReference type="ChEBI" id="CHEBI:15377"/>
        <dbReference type="ChEBI" id="CHEBI:16708"/>
        <dbReference type="ChEBI" id="CHEBI:78346"/>
        <dbReference type="ChEBI" id="CHEBI:456215"/>
        <dbReference type="EC" id="3.2.2.4"/>
    </reaction>
</comment>
<comment type="similarity">
    <text evidence="2">Belongs to the LOG family.</text>
</comment>
<evidence type="ECO:0000256" key="1">
    <source>
        <dbReference type="ARBA" id="ARBA00000274"/>
    </source>
</evidence>
<keyword evidence="2" id="KW-0378">Hydrolase</keyword>
<proteinExistence type="inferred from homology"/>
<dbReference type="Gene3D" id="3.40.50.450">
    <property type="match status" value="1"/>
</dbReference>
<reference evidence="3 4" key="1">
    <citation type="submission" date="2020-02" db="EMBL/GenBank/DDBJ databases">
        <title>Genome analysis of Thermosulfuriphilus ammonigenes ST65T, an anaerobic thermophilic chemolithoautotrophic bacterium isolated from a deep-sea hydrothermal vent.</title>
        <authorList>
            <person name="Slobodkina G."/>
            <person name="Allioux M."/>
            <person name="Merkel A."/>
            <person name="Alain K."/>
            <person name="Jebbar M."/>
            <person name="Slobodkin A."/>
        </authorList>
    </citation>
    <scope>NUCLEOTIDE SEQUENCE [LARGE SCALE GENOMIC DNA]</scope>
    <source>
        <strain evidence="3 4">ST65</strain>
    </source>
</reference>
<dbReference type="GO" id="GO:0005829">
    <property type="term" value="C:cytosol"/>
    <property type="evidence" value="ECO:0007669"/>
    <property type="project" value="TreeGrafter"/>
</dbReference>
<dbReference type="AlphaFoldDB" id="A0A6G7PTU4"/>
<evidence type="ECO:0000313" key="4">
    <source>
        <dbReference type="Proteomes" id="UP000502179"/>
    </source>
</evidence>
<dbReference type="GO" id="GO:0008714">
    <property type="term" value="F:AMP nucleosidase activity"/>
    <property type="evidence" value="ECO:0007669"/>
    <property type="project" value="UniProtKB-EC"/>
</dbReference>
<sequence>MSEEDRLNQYVLNGLHARECWRLFRIIAEFVDGFEVLPHYYPAVTLFGSTRVKPDHPYYQKAEEVARLLVKEGFSVLTGGGPGIMEAANKGAAEAGGNSIGLNIKLPMEQQPNPYSNVKLEFRYFFVRKVMMVKYAVAFVCFPGGFGTMDELFEAVTLVQTHKIRPVPVVIVGSDYWAGLFEWLKKRVLEEGMISPEDMDIVQLLDDPTEIVRFIKDRAILKTEHYLRQKVWG</sequence>
<evidence type="ECO:0000256" key="2">
    <source>
        <dbReference type="RuleBase" id="RU363015"/>
    </source>
</evidence>
<gene>
    <name evidence="3" type="ORF">G4V39_00575</name>
</gene>
<dbReference type="RefSeq" id="WP_166031076.1">
    <property type="nucleotide sequence ID" value="NZ_CP048877.1"/>
</dbReference>
<dbReference type="Pfam" id="PF03641">
    <property type="entry name" value="Lysine_decarbox"/>
    <property type="match status" value="1"/>
</dbReference>
<organism evidence="3 4">
    <name type="scientific">Thermosulfuriphilus ammonigenes</name>
    <dbReference type="NCBI Taxonomy" id="1936021"/>
    <lineage>
        <taxon>Bacteria</taxon>
        <taxon>Pseudomonadati</taxon>
        <taxon>Thermodesulfobacteriota</taxon>
        <taxon>Thermodesulfobacteria</taxon>
        <taxon>Thermodesulfobacteriales</taxon>
        <taxon>Thermodesulfobacteriaceae</taxon>
        <taxon>Thermosulfuriphilus</taxon>
    </lineage>
</organism>
<dbReference type="GO" id="GO:0009691">
    <property type="term" value="P:cytokinin biosynthetic process"/>
    <property type="evidence" value="ECO:0007669"/>
    <property type="project" value="UniProtKB-UniRule"/>
</dbReference>
<name>A0A6G7PTU4_9BACT</name>
<dbReference type="EMBL" id="CP048877">
    <property type="protein sequence ID" value="QIJ70853.1"/>
    <property type="molecule type" value="Genomic_DNA"/>
</dbReference>
<dbReference type="PANTHER" id="PTHR43393">
    <property type="entry name" value="CYTOKININ RIBOSIDE 5'-MONOPHOSPHATE PHOSPHORIBOHYDROLASE"/>
    <property type="match status" value="1"/>
</dbReference>
<dbReference type="KEGG" id="tav:G4V39_00575"/>
<protein>
    <recommendedName>
        <fullName evidence="2">Cytokinin riboside 5'-monophosphate phosphoribohydrolase</fullName>
        <ecNumber evidence="2">3.2.2.n1</ecNumber>
    </recommendedName>
</protein>